<gene>
    <name evidence="2" type="ORF">INP51_04540</name>
</gene>
<keyword evidence="1" id="KW-0812">Transmembrane</keyword>
<evidence type="ECO:0000313" key="2">
    <source>
        <dbReference type="EMBL" id="QOV20224.1"/>
    </source>
</evidence>
<evidence type="ECO:0000256" key="1">
    <source>
        <dbReference type="SAM" id="Phobius"/>
    </source>
</evidence>
<organism evidence="2 3">
    <name type="scientific">Blautia liquoris</name>
    <dbReference type="NCBI Taxonomy" id="2779518"/>
    <lineage>
        <taxon>Bacteria</taxon>
        <taxon>Bacillati</taxon>
        <taxon>Bacillota</taxon>
        <taxon>Clostridia</taxon>
        <taxon>Lachnospirales</taxon>
        <taxon>Lachnospiraceae</taxon>
        <taxon>Blautia</taxon>
    </lineage>
</organism>
<feature type="transmembrane region" description="Helical" evidence="1">
    <location>
        <begin position="65"/>
        <end position="84"/>
    </location>
</feature>
<protein>
    <recommendedName>
        <fullName evidence="4">Cell division protein FtsL</fullName>
    </recommendedName>
</protein>
<dbReference type="EMBL" id="CP063304">
    <property type="protein sequence ID" value="QOV20224.1"/>
    <property type="molecule type" value="Genomic_DNA"/>
</dbReference>
<accession>A0A7M2RJP8</accession>
<keyword evidence="1" id="KW-1133">Transmembrane helix</keyword>
<dbReference type="Proteomes" id="UP000593601">
    <property type="component" value="Chromosome"/>
</dbReference>
<dbReference type="RefSeq" id="WP_193736544.1">
    <property type="nucleotide sequence ID" value="NZ_CP063304.1"/>
</dbReference>
<sequence length="166" mass="19228">MARRSNRRVDSRADRYVRDTYEDGSAVRRLSDLPLEEESVELPKRKVSKRTSRNRKRAMQMSRGYVLFLTAICTVMVALCVNFLQLKAQMTTQNETVMSLESKLSKLKADNDAYYNTVMASVNMDKVKEAALNRLGLQYADESQVRYYNIDQEGYVRQYSDVPDTK</sequence>
<evidence type="ECO:0008006" key="4">
    <source>
        <dbReference type="Google" id="ProtNLM"/>
    </source>
</evidence>
<keyword evidence="1" id="KW-0472">Membrane</keyword>
<keyword evidence="3" id="KW-1185">Reference proteome</keyword>
<dbReference type="AlphaFoldDB" id="A0A7M2RJP8"/>
<name>A0A7M2RJP8_9FIRM</name>
<evidence type="ECO:0000313" key="3">
    <source>
        <dbReference type="Proteomes" id="UP000593601"/>
    </source>
</evidence>
<reference evidence="2 3" key="1">
    <citation type="submission" date="2020-10" db="EMBL/GenBank/DDBJ databases">
        <title>Blautia liquoris sp.nov., isolated from the mud in a fermentation cellar used for the production of Chinese strong-flavoured liquor.</title>
        <authorList>
            <person name="Lu L."/>
        </authorList>
    </citation>
    <scope>NUCLEOTIDE SEQUENCE [LARGE SCALE GENOMIC DNA]</scope>
    <source>
        <strain evidence="2 3">LZLJ-3</strain>
    </source>
</reference>
<dbReference type="KEGG" id="bliq:INP51_04540"/>
<proteinExistence type="predicted"/>